<reference evidence="8 9" key="1">
    <citation type="submission" date="2016-07" db="EMBL/GenBank/DDBJ databases">
        <title>High microdiversification within the ubiquitous acI lineage of Actinobacteria.</title>
        <authorList>
            <person name="Neuenschwander S.M."/>
            <person name="Salcher M."/>
            <person name="Ghai R."/>
            <person name="Pernthaler J."/>
        </authorList>
    </citation>
    <scope>NUCLEOTIDE SEQUENCE [LARGE SCALE GENOMIC DNA]</scope>
    <source>
        <strain evidence="8">MMS-21-160</strain>
    </source>
</reference>
<dbReference type="EMBL" id="CP016771">
    <property type="protein sequence ID" value="ASY13675.1"/>
    <property type="molecule type" value="Genomic_DNA"/>
</dbReference>
<evidence type="ECO:0000256" key="4">
    <source>
        <dbReference type="ARBA" id="ARBA00022989"/>
    </source>
</evidence>
<gene>
    <name evidence="8" type="ORF">B1s21160_05045</name>
</gene>
<organism evidence="8 9">
    <name type="scientific">Candidatus Nanopelagicus hibericus</name>
    <dbReference type="NCBI Taxonomy" id="1884915"/>
    <lineage>
        <taxon>Bacteria</taxon>
        <taxon>Bacillati</taxon>
        <taxon>Actinomycetota</taxon>
        <taxon>Actinomycetes</taxon>
        <taxon>Candidatus Nanopelagicales</taxon>
        <taxon>Candidatus Nanopelagicaceae</taxon>
        <taxon>Candidatus Nanopelagicus</taxon>
    </lineage>
</organism>
<accession>A0A249KAD1</accession>
<dbReference type="PANTHER" id="PTHR35007:SF3">
    <property type="entry name" value="POSSIBLE CONSERVED ALANINE RICH MEMBRANE PROTEIN"/>
    <property type="match status" value="1"/>
</dbReference>
<proteinExistence type="predicted"/>
<dbReference type="Proteomes" id="UP000217171">
    <property type="component" value="Chromosome"/>
</dbReference>
<dbReference type="GO" id="GO:0005886">
    <property type="term" value="C:plasma membrane"/>
    <property type="evidence" value="ECO:0007669"/>
    <property type="project" value="UniProtKB-SubCell"/>
</dbReference>
<keyword evidence="3 6" id="KW-0812">Transmembrane</keyword>
<dbReference type="OrthoDB" id="3217742at2"/>
<keyword evidence="5 6" id="KW-0472">Membrane</keyword>
<protein>
    <submittedName>
        <fullName evidence="8">Tight adherence protein B</fullName>
    </submittedName>
</protein>
<evidence type="ECO:0000313" key="8">
    <source>
        <dbReference type="EMBL" id="ASY13675.1"/>
    </source>
</evidence>
<evidence type="ECO:0000313" key="9">
    <source>
        <dbReference type="Proteomes" id="UP000217171"/>
    </source>
</evidence>
<keyword evidence="2" id="KW-1003">Cell membrane</keyword>
<comment type="subcellular location">
    <subcellularLocation>
        <location evidence="1">Cell membrane</location>
        <topology evidence="1">Multi-pass membrane protein</topology>
    </subcellularLocation>
</comment>
<dbReference type="InterPro" id="IPR018076">
    <property type="entry name" value="T2SS_GspF_dom"/>
</dbReference>
<evidence type="ECO:0000256" key="1">
    <source>
        <dbReference type="ARBA" id="ARBA00004651"/>
    </source>
</evidence>
<keyword evidence="9" id="KW-1185">Reference proteome</keyword>
<evidence type="ECO:0000256" key="3">
    <source>
        <dbReference type="ARBA" id="ARBA00022692"/>
    </source>
</evidence>
<feature type="transmembrane region" description="Helical" evidence="6">
    <location>
        <begin position="147"/>
        <end position="167"/>
    </location>
</feature>
<dbReference type="Pfam" id="PF00482">
    <property type="entry name" value="T2SSF"/>
    <property type="match status" value="1"/>
</dbReference>
<evidence type="ECO:0000256" key="5">
    <source>
        <dbReference type="ARBA" id="ARBA00023136"/>
    </source>
</evidence>
<feature type="transmembrane region" description="Helical" evidence="6">
    <location>
        <begin position="6"/>
        <end position="23"/>
    </location>
</feature>
<dbReference type="RefSeq" id="WP_095672656.1">
    <property type="nucleotide sequence ID" value="NZ_CP016771.1"/>
</dbReference>
<evidence type="ECO:0000256" key="2">
    <source>
        <dbReference type="ARBA" id="ARBA00022475"/>
    </source>
</evidence>
<dbReference type="KEGG" id="nhi:B1s21160_05045"/>
<evidence type="ECO:0000256" key="6">
    <source>
        <dbReference type="SAM" id="Phobius"/>
    </source>
</evidence>
<dbReference type="PANTHER" id="PTHR35007">
    <property type="entry name" value="INTEGRAL MEMBRANE PROTEIN-RELATED"/>
    <property type="match status" value="1"/>
</dbReference>
<feature type="transmembrane region" description="Helical" evidence="6">
    <location>
        <begin position="179"/>
        <end position="199"/>
    </location>
</feature>
<keyword evidence="4 6" id="KW-1133">Transmembrane helix</keyword>
<sequence length="219" mass="24615">MQKLTVIALFISIFISIYLIYSANQKKRINLNRASAWPEVLDLIIASLQSGASITESLAQLGRIGPNVIRADFQKFSETISMGDNFESALGKLKETFADPISDQLFESLYFAAKFGSKNTIKILRELSEYVSSDLALRAEINTRFGWVRNSANLAAFAPWILLLILRTQENARVAYEQSFGQVIMIVGVIATLLAYLWMNKIARLPKPKRLFTLAMVDK</sequence>
<evidence type="ECO:0000259" key="7">
    <source>
        <dbReference type="Pfam" id="PF00482"/>
    </source>
</evidence>
<name>A0A249KAD1_9ACTN</name>
<feature type="domain" description="Type II secretion system protein GspF" evidence="7">
    <location>
        <begin position="41"/>
        <end position="166"/>
    </location>
</feature>
<dbReference type="AlphaFoldDB" id="A0A249KAD1"/>